<gene>
    <name evidence="4" type="primary">LOC106476336</name>
</gene>
<dbReference type="InterPro" id="IPR001791">
    <property type="entry name" value="Laminin_G"/>
</dbReference>
<organism evidence="3 4">
    <name type="scientific">Limulus polyphemus</name>
    <name type="common">Atlantic horseshoe crab</name>
    <dbReference type="NCBI Taxonomy" id="6850"/>
    <lineage>
        <taxon>Eukaryota</taxon>
        <taxon>Metazoa</taxon>
        <taxon>Ecdysozoa</taxon>
        <taxon>Arthropoda</taxon>
        <taxon>Chelicerata</taxon>
        <taxon>Merostomata</taxon>
        <taxon>Xiphosura</taxon>
        <taxon>Limulidae</taxon>
        <taxon>Limulus</taxon>
    </lineage>
</organism>
<feature type="domain" description="Laminin G" evidence="2">
    <location>
        <begin position="183"/>
        <end position="361"/>
    </location>
</feature>
<evidence type="ECO:0000256" key="1">
    <source>
        <dbReference type="PROSITE-ProRule" id="PRU00122"/>
    </source>
</evidence>
<dbReference type="PROSITE" id="PS50025">
    <property type="entry name" value="LAM_G_DOMAIN"/>
    <property type="match status" value="2"/>
</dbReference>
<evidence type="ECO:0000259" key="2">
    <source>
        <dbReference type="PROSITE" id="PS50025"/>
    </source>
</evidence>
<name>A0ABM1RX36_LIMPO</name>
<dbReference type="SMART" id="SM00282">
    <property type="entry name" value="LamG"/>
    <property type="match status" value="2"/>
</dbReference>
<dbReference type="Proteomes" id="UP000694941">
    <property type="component" value="Unplaced"/>
</dbReference>
<sequence>MGDYSIEKRAAKFGNALESYTLLRVKRKTFRKKFKVLFDFRTYYRNGLFLYVHNGRKKNYHFAVMLRGGAVVVDVFDKKNRRLASHGDLDDGQWHKVVINKSKRKLYLTIDNEETQSMKVRQKLRVRSLTYIGGVSRQMSLEERLVKDSLKGCIRNLHINNKYLDLAAGKPAQAIGQCLARIEPGAYFGGDAYAIYDDNFNIGDSLYVNLEFKTTQLNGVLVSLSDGTGAISFSIELHNGKVIVSVTAGRKEETVQAIKSSMSKYDLCDSMWHQVTVEYIENVVTLKVDMEDLVSGFGKSSPILNHSRHPLYIGGLPESAPKGSLQIRDNFKGCLRKLAINSRRLDWVHMVSLQNVLPDSCPSF</sequence>
<dbReference type="CDD" id="cd00110">
    <property type="entry name" value="LamG"/>
    <property type="match status" value="2"/>
</dbReference>
<dbReference type="InterPro" id="IPR050372">
    <property type="entry name" value="Neurexin-related_CASP"/>
</dbReference>
<dbReference type="SUPFAM" id="SSF49899">
    <property type="entry name" value="Concanavalin A-like lectins/glucanases"/>
    <property type="match status" value="2"/>
</dbReference>
<dbReference type="RefSeq" id="XP_022235941.1">
    <property type="nucleotide sequence ID" value="XM_022380233.1"/>
</dbReference>
<keyword evidence="1" id="KW-1015">Disulfide bond</keyword>
<dbReference type="PANTHER" id="PTHR15036:SF67">
    <property type="entry name" value="LAMININ SUBUNIT ALPHA-LIKE PROTEIN"/>
    <property type="match status" value="1"/>
</dbReference>
<dbReference type="GeneID" id="106476336"/>
<feature type="domain" description="Laminin G" evidence="2">
    <location>
        <begin position="10"/>
        <end position="178"/>
    </location>
</feature>
<keyword evidence="3" id="KW-1185">Reference proteome</keyword>
<proteinExistence type="predicted"/>
<dbReference type="Pfam" id="PF02210">
    <property type="entry name" value="Laminin_G_2"/>
    <property type="match status" value="1"/>
</dbReference>
<evidence type="ECO:0000313" key="3">
    <source>
        <dbReference type="Proteomes" id="UP000694941"/>
    </source>
</evidence>
<dbReference type="Pfam" id="PF00054">
    <property type="entry name" value="Laminin_G_1"/>
    <property type="match status" value="1"/>
</dbReference>
<dbReference type="Gene3D" id="2.60.120.200">
    <property type="match status" value="2"/>
</dbReference>
<accession>A0ABM1RX36</accession>
<dbReference type="InterPro" id="IPR013320">
    <property type="entry name" value="ConA-like_dom_sf"/>
</dbReference>
<comment type="caution">
    <text evidence="1">Lacks conserved residue(s) required for the propagation of feature annotation.</text>
</comment>
<evidence type="ECO:0000313" key="4">
    <source>
        <dbReference type="RefSeq" id="XP_022235941.1"/>
    </source>
</evidence>
<reference evidence="4" key="1">
    <citation type="submission" date="2025-08" db="UniProtKB">
        <authorList>
            <consortium name="RefSeq"/>
        </authorList>
    </citation>
    <scope>IDENTIFICATION</scope>
    <source>
        <tissue evidence="4">Muscle</tissue>
    </source>
</reference>
<dbReference type="PANTHER" id="PTHR15036">
    <property type="entry name" value="PIKACHURIN-LIKE PROTEIN"/>
    <property type="match status" value="1"/>
</dbReference>
<protein>
    <submittedName>
        <fullName evidence="4">Laminin subunit alpha-1-like isoform X1</fullName>
    </submittedName>
</protein>
<feature type="disulfide bond" evidence="1">
    <location>
        <begin position="334"/>
        <end position="361"/>
    </location>
</feature>